<accession>A0ABP6JL29</accession>
<dbReference type="Proteomes" id="UP001501102">
    <property type="component" value="Unassembled WGS sequence"/>
</dbReference>
<proteinExistence type="predicted"/>
<sequence>MCVEKTGNGHKAAALVGAVGDTGGDLSGPPLFDKFEVAVALNKNGNAGLKAYCNIAYDLNRMQNLPQYCDTSVDGSSSRGGWSGGGYVKYRLHNQGESYWGGINDSPTID</sequence>
<keyword evidence="2" id="KW-1185">Reference proteome</keyword>
<evidence type="ECO:0000313" key="2">
    <source>
        <dbReference type="Proteomes" id="UP001501102"/>
    </source>
</evidence>
<protein>
    <submittedName>
        <fullName evidence="1">Uncharacterized protein</fullName>
    </submittedName>
</protein>
<dbReference type="EMBL" id="BAAAXZ010000123">
    <property type="protein sequence ID" value="GAA2934354.1"/>
    <property type="molecule type" value="Genomic_DNA"/>
</dbReference>
<name>A0ABP6JL29_STRTU</name>
<organism evidence="1 2">
    <name type="scientific">Streptomyces thioluteus</name>
    <dbReference type="NCBI Taxonomy" id="66431"/>
    <lineage>
        <taxon>Bacteria</taxon>
        <taxon>Bacillati</taxon>
        <taxon>Actinomycetota</taxon>
        <taxon>Actinomycetes</taxon>
        <taxon>Kitasatosporales</taxon>
        <taxon>Streptomycetaceae</taxon>
        <taxon>Streptomyces</taxon>
    </lineage>
</organism>
<gene>
    <name evidence="1" type="ORF">GCM10020221_32590</name>
</gene>
<evidence type="ECO:0000313" key="1">
    <source>
        <dbReference type="EMBL" id="GAA2934354.1"/>
    </source>
</evidence>
<comment type="caution">
    <text evidence="1">The sequence shown here is derived from an EMBL/GenBank/DDBJ whole genome shotgun (WGS) entry which is preliminary data.</text>
</comment>
<reference evidence="2" key="1">
    <citation type="journal article" date="2019" name="Int. J. Syst. Evol. Microbiol.">
        <title>The Global Catalogue of Microorganisms (GCM) 10K type strain sequencing project: providing services to taxonomists for standard genome sequencing and annotation.</title>
        <authorList>
            <consortium name="The Broad Institute Genomics Platform"/>
            <consortium name="The Broad Institute Genome Sequencing Center for Infectious Disease"/>
            <person name="Wu L."/>
            <person name="Ma J."/>
        </authorList>
    </citation>
    <scope>NUCLEOTIDE SEQUENCE [LARGE SCALE GENOMIC DNA]</scope>
    <source>
        <strain evidence="2">JCM 4087</strain>
    </source>
</reference>